<gene>
    <name evidence="4" type="ORF">LOAG_15348</name>
</gene>
<keyword evidence="1" id="KW-0675">Receptor</keyword>
<reference evidence="4" key="1">
    <citation type="submission" date="2012-04" db="EMBL/GenBank/DDBJ databases">
        <title>The Genome Sequence of Loa loa.</title>
        <authorList>
            <consortium name="The Broad Institute Genome Sequencing Platform"/>
            <consortium name="Broad Institute Genome Sequencing Center for Infectious Disease"/>
            <person name="Nutman T.B."/>
            <person name="Fink D.L."/>
            <person name="Russ C."/>
            <person name="Young S."/>
            <person name="Zeng Q."/>
            <person name="Gargeya S."/>
            <person name="Alvarado L."/>
            <person name="Berlin A."/>
            <person name="Chapman S.B."/>
            <person name="Chen Z."/>
            <person name="Freedman E."/>
            <person name="Gellesch M."/>
            <person name="Goldberg J."/>
            <person name="Griggs A."/>
            <person name="Gujja S."/>
            <person name="Heilman E.R."/>
            <person name="Heiman D."/>
            <person name="Howarth C."/>
            <person name="Mehta T."/>
            <person name="Neiman D."/>
            <person name="Pearson M."/>
            <person name="Roberts A."/>
            <person name="Saif S."/>
            <person name="Shea T."/>
            <person name="Shenoy N."/>
            <person name="Sisk P."/>
            <person name="Stolte C."/>
            <person name="Sykes S."/>
            <person name="White J."/>
            <person name="Yandava C."/>
            <person name="Haas B."/>
            <person name="Henn M.R."/>
            <person name="Nusbaum C."/>
            <person name="Birren B."/>
        </authorList>
    </citation>
    <scope>NUCLEOTIDE SEQUENCE [LARGE SCALE GENOMIC DNA]</scope>
</reference>
<keyword evidence="2" id="KW-0812">Transmembrane</keyword>
<proteinExistence type="predicted"/>
<dbReference type="AlphaFoldDB" id="A0A1S0TG31"/>
<feature type="transmembrane region" description="Helical" evidence="2">
    <location>
        <begin position="69"/>
        <end position="89"/>
    </location>
</feature>
<accession>A0A1S0TG31</accession>
<evidence type="ECO:0000256" key="1">
    <source>
        <dbReference type="ARBA" id="ARBA00023170"/>
    </source>
</evidence>
<dbReference type="Pfam" id="PF01534">
    <property type="entry name" value="Frizzled"/>
    <property type="match status" value="1"/>
</dbReference>
<evidence type="ECO:0000256" key="2">
    <source>
        <dbReference type="SAM" id="Phobius"/>
    </source>
</evidence>
<keyword evidence="2" id="KW-0472">Membrane</keyword>
<dbReference type="CTD" id="9952838"/>
<dbReference type="EMBL" id="JH712655">
    <property type="protein sequence ID" value="EFO13182.2"/>
    <property type="molecule type" value="Genomic_DNA"/>
</dbReference>
<dbReference type="Gene3D" id="1.20.1070.10">
    <property type="entry name" value="Rhodopsin 7-helix transmembrane proteins"/>
    <property type="match status" value="1"/>
</dbReference>
<dbReference type="RefSeq" id="XP_020300962.1">
    <property type="nucleotide sequence ID" value="XM_020448924.1"/>
</dbReference>
<protein>
    <recommendedName>
        <fullName evidence="3">Frizzled/Smoothened 7TM domain-containing protein</fullName>
    </recommendedName>
</protein>
<name>A0A1S0TG31_LOALO</name>
<dbReference type="InterPro" id="IPR000539">
    <property type="entry name" value="Frizzled/Smoothened_7TM"/>
</dbReference>
<dbReference type="GeneID" id="9952838"/>
<evidence type="ECO:0000313" key="4">
    <source>
        <dbReference type="EMBL" id="EFO13182.2"/>
    </source>
</evidence>
<sequence length="168" mass="18757">MCMKGPASEDDGPVIVEELETDIAKNVITSNRCSNQPSTIYMNRTGQCVPLCHSNNGYTKDDREAASTALFIMSLLCTALTSVCLLTFCTRKHCLVGLPELSLLFCSVSFSVSAIVYLFSLLYRDQLFFCTISEQPVVYGGLYYVAPGINILKGINKIRYSIFYMYNY</sequence>
<dbReference type="GO" id="GO:0016020">
    <property type="term" value="C:membrane"/>
    <property type="evidence" value="ECO:0007669"/>
    <property type="project" value="InterPro"/>
</dbReference>
<organism evidence="4">
    <name type="scientific">Loa loa</name>
    <name type="common">Eye worm</name>
    <name type="synonym">Filaria loa</name>
    <dbReference type="NCBI Taxonomy" id="7209"/>
    <lineage>
        <taxon>Eukaryota</taxon>
        <taxon>Metazoa</taxon>
        <taxon>Ecdysozoa</taxon>
        <taxon>Nematoda</taxon>
        <taxon>Chromadorea</taxon>
        <taxon>Rhabditida</taxon>
        <taxon>Spirurina</taxon>
        <taxon>Spiruromorpha</taxon>
        <taxon>Filarioidea</taxon>
        <taxon>Onchocercidae</taxon>
        <taxon>Loa</taxon>
    </lineage>
</organism>
<feature type="transmembrane region" description="Helical" evidence="2">
    <location>
        <begin position="101"/>
        <end position="123"/>
    </location>
</feature>
<dbReference type="GO" id="GO:0007166">
    <property type="term" value="P:cell surface receptor signaling pathway"/>
    <property type="evidence" value="ECO:0007669"/>
    <property type="project" value="InterPro"/>
</dbReference>
<keyword evidence="2" id="KW-1133">Transmembrane helix</keyword>
<dbReference type="OrthoDB" id="10053709at2759"/>
<evidence type="ECO:0000259" key="3">
    <source>
        <dbReference type="Pfam" id="PF01534"/>
    </source>
</evidence>
<dbReference type="KEGG" id="loa:LOAG_15348"/>
<feature type="domain" description="Frizzled/Smoothened 7TM" evidence="3">
    <location>
        <begin position="58"/>
        <end position="136"/>
    </location>
</feature>
<dbReference type="InParanoid" id="A0A1S0TG31"/>